<dbReference type="InterPro" id="IPR009003">
    <property type="entry name" value="Peptidase_S1_PA"/>
</dbReference>
<reference evidence="2 3" key="1">
    <citation type="submission" date="2024-05" db="EMBL/GenBank/DDBJ databases">
        <authorList>
            <person name="Liu Q."/>
            <person name="Xin Y.-H."/>
        </authorList>
    </citation>
    <scope>NUCLEOTIDE SEQUENCE [LARGE SCALE GENOMIC DNA]</scope>
    <source>
        <strain evidence="2 3">CGMCC 1.10181</strain>
    </source>
</reference>
<dbReference type="Proteomes" id="UP001419910">
    <property type="component" value="Unassembled WGS sequence"/>
</dbReference>
<dbReference type="RefSeq" id="WP_343887167.1">
    <property type="nucleotide sequence ID" value="NZ_BAAAEH010000002.1"/>
</dbReference>
<organism evidence="2 3">
    <name type="scientific">Sphingomonas oligophenolica</name>
    <dbReference type="NCBI Taxonomy" id="301154"/>
    <lineage>
        <taxon>Bacteria</taxon>
        <taxon>Pseudomonadati</taxon>
        <taxon>Pseudomonadota</taxon>
        <taxon>Alphaproteobacteria</taxon>
        <taxon>Sphingomonadales</taxon>
        <taxon>Sphingomonadaceae</taxon>
        <taxon>Sphingomonas</taxon>
    </lineage>
</organism>
<keyword evidence="3" id="KW-1185">Reference proteome</keyword>
<dbReference type="Pfam" id="PF13365">
    <property type="entry name" value="Trypsin_2"/>
    <property type="match status" value="1"/>
</dbReference>
<dbReference type="EMBL" id="JBDIME010000004">
    <property type="protein sequence ID" value="MEN2789533.1"/>
    <property type="molecule type" value="Genomic_DNA"/>
</dbReference>
<comment type="caution">
    <text evidence="2">The sequence shown here is derived from an EMBL/GenBank/DDBJ whole genome shotgun (WGS) entry which is preliminary data.</text>
</comment>
<keyword evidence="1" id="KW-1133">Transmembrane helix</keyword>
<sequence>MTDQTLGRFPRGWVVLLAATGLASGAVGGTAAVWLGLAHSAGHEVERTAVQTDMVPVSRLTLAPLVGRVAPAVVNIAVLQASPYAENPLLRDPYYRLFLGVPDEALAPRISAGSGFVVDAARGLVLTNHHLVENARAIAVGVGDRQVDAELLGSDPRTDLAVLRIPAHGLKQLPLGDSDNSRVGDYVVAIGNPFGVGQTVTAGIVSALRAPSRTGIGYLQTDAPINPGNSGGPLINMRGEAIGVNSAIIAPGGGSVGIGLAVPSRVARAVVERVAGVRVPAAGETK</sequence>
<name>A0ABU9Y151_9SPHN</name>
<dbReference type="SUPFAM" id="SSF50494">
    <property type="entry name" value="Trypsin-like serine proteases"/>
    <property type="match status" value="1"/>
</dbReference>
<feature type="transmembrane region" description="Helical" evidence="1">
    <location>
        <begin position="12"/>
        <end position="37"/>
    </location>
</feature>
<dbReference type="InterPro" id="IPR001940">
    <property type="entry name" value="Peptidase_S1C"/>
</dbReference>
<dbReference type="PANTHER" id="PTHR22939">
    <property type="entry name" value="SERINE PROTEASE FAMILY S1C HTRA-RELATED"/>
    <property type="match status" value="1"/>
</dbReference>
<evidence type="ECO:0000313" key="3">
    <source>
        <dbReference type="Proteomes" id="UP001419910"/>
    </source>
</evidence>
<dbReference type="PRINTS" id="PR00834">
    <property type="entry name" value="PROTEASES2C"/>
</dbReference>
<gene>
    <name evidence="2" type="ORF">ABC974_07850</name>
</gene>
<keyword evidence="1" id="KW-0472">Membrane</keyword>
<dbReference type="Gene3D" id="2.40.10.120">
    <property type="match status" value="1"/>
</dbReference>
<accession>A0ABU9Y151</accession>
<evidence type="ECO:0000313" key="2">
    <source>
        <dbReference type="EMBL" id="MEN2789533.1"/>
    </source>
</evidence>
<dbReference type="PANTHER" id="PTHR22939:SF129">
    <property type="entry name" value="SERINE PROTEASE HTRA2, MITOCHONDRIAL"/>
    <property type="match status" value="1"/>
</dbReference>
<keyword evidence="1" id="KW-0812">Transmembrane</keyword>
<protein>
    <submittedName>
        <fullName evidence="2">Trypsin-like peptidase domain-containing protein</fullName>
    </submittedName>
</protein>
<proteinExistence type="predicted"/>
<evidence type="ECO:0000256" key="1">
    <source>
        <dbReference type="SAM" id="Phobius"/>
    </source>
</evidence>